<dbReference type="InterPro" id="IPR036942">
    <property type="entry name" value="Beta-barrel_TonB_sf"/>
</dbReference>
<dbReference type="SUPFAM" id="SSF56935">
    <property type="entry name" value="Porins"/>
    <property type="match status" value="1"/>
</dbReference>
<gene>
    <name evidence="4" type="ORF">Mterra_01282</name>
</gene>
<sequence length="295" mass="30818">MPNAQRPTPKAGGGSRGGIFALLLALGVALSAAGQAQSLGVGVFAAPGYISPTLEGSLEAGGLTLSARLKRDSLGLGVEDDLEFGPAGRFVFGARADVGFGLQPLGWGAEAYLRGSVAQFGLDARLGYASAPRAALWAGERNFSGFAGNFNASYRLDPANTLRASLAYAGDVAGAAFQGSALGLEGSWALREGGATYLAGLGLRVGAYALLGWRGELGEEGTLLDATLRLGWVNRLELGLFQEELRLRLMTTFPLGGVPFEAAATLEAESLRGDVTYDNANGRWTVWLRYTFTFD</sequence>
<evidence type="ECO:0000256" key="3">
    <source>
        <dbReference type="ARBA" id="ARBA00023237"/>
    </source>
</evidence>
<keyword evidence="2" id="KW-0472">Membrane</keyword>
<protein>
    <submittedName>
        <fullName evidence="4">Uncharacterized protein</fullName>
    </submittedName>
</protein>
<dbReference type="OrthoDB" id="34156at2"/>
<evidence type="ECO:0000256" key="1">
    <source>
        <dbReference type="ARBA" id="ARBA00004442"/>
    </source>
</evidence>
<organism evidence="4 5">
    <name type="scientific">Calidithermus terrae</name>
    <dbReference type="NCBI Taxonomy" id="1408545"/>
    <lineage>
        <taxon>Bacteria</taxon>
        <taxon>Thermotogati</taxon>
        <taxon>Deinococcota</taxon>
        <taxon>Deinococci</taxon>
        <taxon>Thermales</taxon>
        <taxon>Thermaceae</taxon>
        <taxon>Calidithermus</taxon>
    </lineage>
</organism>
<comment type="caution">
    <text evidence="4">The sequence shown here is derived from an EMBL/GenBank/DDBJ whole genome shotgun (WGS) entry which is preliminary data.</text>
</comment>
<dbReference type="Gene3D" id="2.40.170.20">
    <property type="entry name" value="TonB-dependent receptor, beta-barrel domain"/>
    <property type="match status" value="1"/>
</dbReference>
<dbReference type="EMBL" id="QXDL01000039">
    <property type="protein sequence ID" value="RIH87100.1"/>
    <property type="molecule type" value="Genomic_DNA"/>
</dbReference>
<reference evidence="4 5" key="1">
    <citation type="submission" date="2018-08" db="EMBL/GenBank/DDBJ databases">
        <title>Meiothermus terrae DSM 26712 genome sequencing project.</title>
        <authorList>
            <person name="Da Costa M.S."/>
            <person name="Albuquerque L."/>
            <person name="Raposo P."/>
            <person name="Froufe H.J.C."/>
            <person name="Barroso C.S."/>
            <person name="Egas C."/>
        </authorList>
    </citation>
    <scope>NUCLEOTIDE SEQUENCE [LARGE SCALE GENOMIC DNA]</scope>
    <source>
        <strain evidence="4 5">DSM 26712</strain>
    </source>
</reference>
<dbReference type="AlphaFoldDB" id="A0A399EU91"/>
<accession>A0A399EU91</accession>
<keyword evidence="5" id="KW-1185">Reference proteome</keyword>
<proteinExistence type="predicted"/>
<name>A0A399EU91_9DEIN</name>
<evidence type="ECO:0000256" key="2">
    <source>
        <dbReference type="ARBA" id="ARBA00023136"/>
    </source>
</evidence>
<dbReference type="RefSeq" id="WP_147372576.1">
    <property type="nucleotide sequence ID" value="NZ_QXDL01000039.1"/>
</dbReference>
<keyword evidence="3" id="KW-0998">Cell outer membrane</keyword>
<comment type="subcellular location">
    <subcellularLocation>
        <location evidence="1">Cell outer membrane</location>
    </subcellularLocation>
</comment>
<dbReference type="Proteomes" id="UP000265715">
    <property type="component" value="Unassembled WGS sequence"/>
</dbReference>
<evidence type="ECO:0000313" key="5">
    <source>
        <dbReference type="Proteomes" id="UP000265715"/>
    </source>
</evidence>
<evidence type="ECO:0000313" key="4">
    <source>
        <dbReference type="EMBL" id="RIH87100.1"/>
    </source>
</evidence>
<dbReference type="GO" id="GO:0009279">
    <property type="term" value="C:cell outer membrane"/>
    <property type="evidence" value="ECO:0007669"/>
    <property type="project" value="UniProtKB-SubCell"/>
</dbReference>